<dbReference type="Proteomes" id="UP000614272">
    <property type="component" value="Unassembled WGS sequence"/>
</dbReference>
<name>A0ABQ1RJF5_9ALTE</name>
<dbReference type="Gene3D" id="3.40.50.10490">
    <property type="entry name" value="Glucose-6-phosphate isomerase like protein, domain 1"/>
    <property type="match status" value="2"/>
</dbReference>
<evidence type="ECO:0000259" key="2">
    <source>
        <dbReference type="PROSITE" id="PS51464"/>
    </source>
</evidence>
<dbReference type="GO" id="GO:0016853">
    <property type="term" value="F:isomerase activity"/>
    <property type="evidence" value="ECO:0007669"/>
    <property type="project" value="UniProtKB-KW"/>
</dbReference>
<keyword evidence="4" id="KW-1185">Reference proteome</keyword>
<keyword evidence="1" id="KW-0677">Repeat</keyword>
<dbReference type="CDD" id="cd05008">
    <property type="entry name" value="SIS_GlmS_GlmD_1"/>
    <property type="match status" value="1"/>
</dbReference>
<proteinExistence type="predicted"/>
<protein>
    <submittedName>
        <fullName evidence="3">Tagatose-6-phosphate ketose isomerase</fullName>
    </submittedName>
</protein>
<dbReference type="Pfam" id="PF01380">
    <property type="entry name" value="SIS"/>
    <property type="match status" value="2"/>
</dbReference>
<organism evidence="3 4">
    <name type="scientific">Lacimicrobium alkaliphilum</name>
    <dbReference type="NCBI Taxonomy" id="1526571"/>
    <lineage>
        <taxon>Bacteria</taxon>
        <taxon>Pseudomonadati</taxon>
        <taxon>Pseudomonadota</taxon>
        <taxon>Gammaproteobacteria</taxon>
        <taxon>Alteromonadales</taxon>
        <taxon>Alteromonadaceae</taxon>
        <taxon>Lacimicrobium</taxon>
    </lineage>
</organism>
<dbReference type="RefSeq" id="WP_099035251.1">
    <property type="nucleotide sequence ID" value="NZ_BMGJ01000010.1"/>
</dbReference>
<feature type="domain" description="SIS" evidence="2">
    <location>
        <begin position="216"/>
        <end position="354"/>
    </location>
</feature>
<dbReference type="InterPro" id="IPR001347">
    <property type="entry name" value="SIS_dom"/>
</dbReference>
<dbReference type="InterPro" id="IPR035466">
    <property type="entry name" value="GlmS/AgaS_SIS"/>
</dbReference>
<dbReference type="EMBL" id="BMGJ01000010">
    <property type="protein sequence ID" value="GGD69698.1"/>
    <property type="molecule type" value="Genomic_DNA"/>
</dbReference>
<dbReference type="PANTHER" id="PTHR32502">
    <property type="entry name" value="N-ACETYLGALACTOSAMINE PERMEASE II COMPONENT-RELATED"/>
    <property type="match status" value="1"/>
</dbReference>
<evidence type="ECO:0000313" key="3">
    <source>
        <dbReference type="EMBL" id="GGD69698.1"/>
    </source>
</evidence>
<dbReference type="PROSITE" id="PS51464">
    <property type="entry name" value="SIS"/>
    <property type="match status" value="2"/>
</dbReference>
<accession>A0ABQ1RJF5</accession>
<comment type="caution">
    <text evidence="3">The sequence shown here is derived from an EMBL/GenBank/DDBJ whole genome shotgun (WGS) entry which is preliminary data.</text>
</comment>
<dbReference type="InterPro" id="IPR046348">
    <property type="entry name" value="SIS_dom_sf"/>
</dbReference>
<reference evidence="4" key="1">
    <citation type="journal article" date="2019" name="Int. J. Syst. Evol. Microbiol.">
        <title>The Global Catalogue of Microorganisms (GCM) 10K type strain sequencing project: providing services to taxonomists for standard genome sequencing and annotation.</title>
        <authorList>
            <consortium name="The Broad Institute Genomics Platform"/>
            <consortium name="The Broad Institute Genome Sequencing Center for Infectious Disease"/>
            <person name="Wu L."/>
            <person name="Ma J."/>
        </authorList>
    </citation>
    <scope>NUCLEOTIDE SEQUENCE [LARGE SCALE GENOMIC DNA]</scope>
    <source>
        <strain evidence="4">CGMCC 1.12923</strain>
    </source>
</reference>
<dbReference type="PANTHER" id="PTHR32502:SF3">
    <property type="entry name" value="D-GALACTOSAMINE-6-PHOSPHATE DEAMINASE AGAS-RELATED"/>
    <property type="match status" value="1"/>
</dbReference>
<evidence type="ECO:0000256" key="1">
    <source>
        <dbReference type="ARBA" id="ARBA00022737"/>
    </source>
</evidence>
<keyword evidence="3" id="KW-0413">Isomerase</keyword>
<dbReference type="InterPro" id="IPR050303">
    <property type="entry name" value="GatZ_KbaZ_carbometab"/>
</dbReference>
<evidence type="ECO:0000313" key="4">
    <source>
        <dbReference type="Proteomes" id="UP000614272"/>
    </source>
</evidence>
<sequence>MTDYLSISQDMLKQKKAFWTAREIQQQPQVWAETVASVDAQRQALAEFLNPILALDDLRIIFSGAGTSAYVGDAVVPYIRKTTGLRAISISTTDIVATPQSTLNSDVPTLLVSFGRSGSSPESVAAVEITEKVVKRCFHLIVTCNPQGQLAIASKEKSNAYTLLMPKQALDQSFAMTSSFTSMLLASLAVFSPVSSDVVDSVIRCADNILKKGVPEIQALANKQADRIVFLGAGSLTAIAKEAALKCLELTAGKKTSYFETPLGFRHGPKSLVNPLTSVLIFPSLNTYTRAYDDDLLAELQADGIAQTVVSVDLLKFGIDESTPDVLAGLPYIVFAQILSFFQSLKLGLSPDNPCPTGEVNRVVQGVKIHSISECA</sequence>
<gene>
    <name evidence="3" type="primary">agaS</name>
    <name evidence="3" type="ORF">GCM10011357_25950</name>
</gene>
<dbReference type="SUPFAM" id="SSF53697">
    <property type="entry name" value="SIS domain"/>
    <property type="match status" value="1"/>
</dbReference>
<feature type="domain" description="SIS" evidence="2">
    <location>
        <begin position="45"/>
        <end position="201"/>
    </location>
</feature>